<comment type="caution">
    <text evidence="2">The sequence shown here is derived from an EMBL/GenBank/DDBJ whole genome shotgun (WGS) entry which is preliminary data.</text>
</comment>
<dbReference type="Proteomes" id="UP001163719">
    <property type="component" value="Unassembled WGS sequence"/>
</dbReference>
<keyword evidence="1" id="KW-0732">Signal</keyword>
<accession>A0ABT3HK89</accession>
<gene>
    <name evidence="2" type="ORF">OH806_02845</name>
</gene>
<dbReference type="EMBL" id="JAPDHV010000001">
    <property type="protein sequence ID" value="MCW3160209.1"/>
    <property type="molecule type" value="Genomic_DNA"/>
</dbReference>
<keyword evidence="3" id="KW-1185">Reference proteome</keyword>
<proteinExistence type="predicted"/>
<name>A0ABT3HK89_9FLAO</name>
<dbReference type="RefSeq" id="WP_264742166.1">
    <property type="nucleotide sequence ID" value="NZ_JAPDHV010000001.1"/>
</dbReference>
<organism evidence="2 3">
    <name type="scientific">Chryseobacterium oryctis</name>
    <dbReference type="NCBI Taxonomy" id="2952618"/>
    <lineage>
        <taxon>Bacteria</taxon>
        <taxon>Pseudomonadati</taxon>
        <taxon>Bacteroidota</taxon>
        <taxon>Flavobacteriia</taxon>
        <taxon>Flavobacteriales</taxon>
        <taxon>Weeksellaceae</taxon>
        <taxon>Chryseobacterium group</taxon>
        <taxon>Chryseobacterium</taxon>
    </lineage>
</organism>
<evidence type="ECO:0000256" key="1">
    <source>
        <dbReference type="SAM" id="SignalP"/>
    </source>
</evidence>
<sequence length="387" mass="38961">MKNRLWTFAILLLGGSLAIAQVGINTPQPQATFDVVGAPDVTGKLDGIIAPRITGDKLRAKTYTAAQTGALVYVTAADTTPASQTVDVTAVGYYYFNGTKWIAISPVDWHTTGNTGTTPTTATLGTSISTGDFLGTSDSKNLVIATGKNVKGILDVNGTLRGGNANDGTVVSAPYASFAWGSNNTLTDSSSSNVVLGKDNNVASQGANFPGAAIGSGNKITNGAKALGNNNIINGANQFAVGNGNSAVSGSTTGIALGNDNIFSGFVLGTSNNVTRSNYAFGNANVITASGGGSMGIGFGASVSVDAQTVYANSTHAFLGKSNAATTVVGVNMLPTASSGSGAAIQMKGFASAANATCTSSDEGSIRYNSTTRVHEGCNGSNWKALY</sequence>
<protein>
    <recommendedName>
        <fullName evidence="4">Head domain of trimeric autotransporter adhesin</fullName>
    </recommendedName>
</protein>
<evidence type="ECO:0008006" key="4">
    <source>
        <dbReference type="Google" id="ProtNLM"/>
    </source>
</evidence>
<evidence type="ECO:0000313" key="3">
    <source>
        <dbReference type="Proteomes" id="UP001163719"/>
    </source>
</evidence>
<feature type="signal peptide" evidence="1">
    <location>
        <begin position="1"/>
        <end position="20"/>
    </location>
</feature>
<reference evidence="2" key="1">
    <citation type="submission" date="2022-10" db="EMBL/GenBank/DDBJ databases">
        <title>Chryseobacterium babae sp. nov. isolated from the gut of the beetle Oryctes rhinoceros, and Chryseobacterium kimseyorum sp. nov., isolated from a stick insect rearing cage.</title>
        <authorList>
            <person name="Shelomi M."/>
            <person name="Han C.-J."/>
            <person name="Chen W.-M."/>
            <person name="Chen H.-K."/>
            <person name="Liaw S.-J."/>
            <person name="Muhle E."/>
            <person name="Clermont D."/>
        </authorList>
    </citation>
    <scope>NUCLEOTIDE SEQUENCE</scope>
    <source>
        <strain evidence="2">WLa1L2M3</strain>
    </source>
</reference>
<feature type="chain" id="PRO_5046468119" description="Head domain of trimeric autotransporter adhesin" evidence="1">
    <location>
        <begin position="21"/>
        <end position="387"/>
    </location>
</feature>
<evidence type="ECO:0000313" key="2">
    <source>
        <dbReference type="EMBL" id="MCW3160209.1"/>
    </source>
</evidence>